<accession>A0A9W8N5B5</accession>
<proteinExistence type="predicted"/>
<dbReference type="EMBL" id="JANPWZ010002750">
    <property type="protein sequence ID" value="KAJ3556380.1"/>
    <property type="molecule type" value="Genomic_DNA"/>
</dbReference>
<gene>
    <name evidence="8" type="ORF">NPX13_g10150</name>
</gene>
<reference evidence="8" key="1">
    <citation type="submission" date="2022-07" db="EMBL/GenBank/DDBJ databases">
        <title>Genome Sequence of Xylaria arbuscula.</title>
        <authorList>
            <person name="Buettner E."/>
        </authorList>
    </citation>
    <scope>NUCLEOTIDE SEQUENCE</scope>
    <source>
        <strain evidence="8">VT107</strain>
    </source>
</reference>
<protein>
    <recommendedName>
        <fullName evidence="7">Glucose receptor Git3-like N-terminal domain-containing protein</fullName>
    </recommendedName>
</protein>
<feature type="region of interest" description="Disordered" evidence="5">
    <location>
        <begin position="386"/>
        <end position="490"/>
    </location>
</feature>
<dbReference type="GO" id="GO:0007189">
    <property type="term" value="P:adenylate cyclase-activating G protein-coupled receptor signaling pathway"/>
    <property type="evidence" value="ECO:0007669"/>
    <property type="project" value="TreeGrafter"/>
</dbReference>
<dbReference type="VEuPathDB" id="FungiDB:F4678DRAFT_480019"/>
<dbReference type="AlphaFoldDB" id="A0A9W8N5B5"/>
<keyword evidence="3 6" id="KW-1133">Transmembrane helix</keyword>
<feature type="compositionally biased region" description="Basic residues" evidence="5">
    <location>
        <begin position="403"/>
        <end position="419"/>
    </location>
</feature>
<evidence type="ECO:0000259" key="7">
    <source>
        <dbReference type="Pfam" id="PF11710"/>
    </source>
</evidence>
<evidence type="ECO:0000256" key="1">
    <source>
        <dbReference type="ARBA" id="ARBA00004141"/>
    </source>
</evidence>
<feature type="transmembrane region" description="Helical" evidence="6">
    <location>
        <begin position="210"/>
        <end position="229"/>
    </location>
</feature>
<feature type="transmembrane region" description="Helical" evidence="6">
    <location>
        <begin position="43"/>
        <end position="67"/>
    </location>
</feature>
<evidence type="ECO:0000256" key="4">
    <source>
        <dbReference type="ARBA" id="ARBA00023136"/>
    </source>
</evidence>
<feature type="region of interest" description="Disordered" evidence="5">
    <location>
        <begin position="245"/>
        <end position="285"/>
    </location>
</feature>
<dbReference type="InterPro" id="IPR023041">
    <property type="entry name" value="Glucose_rcpt_Git3-like_N"/>
</dbReference>
<dbReference type="Gene3D" id="1.20.1070.10">
    <property type="entry name" value="Rhodopsin 7-helix transmembrane proteins"/>
    <property type="match status" value="1"/>
</dbReference>
<feature type="compositionally biased region" description="Basic residues" evidence="5">
    <location>
        <begin position="516"/>
        <end position="528"/>
    </location>
</feature>
<dbReference type="PANTHER" id="PTHR23112:SF37">
    <property type="entry name" value="G PROTEIN-COUPLED RECEPTOR GPR1"/>
    <property type="match status" value="1"/>
</dbReference>
<evidence type="ECO:0000256" key="3">
    <source>
        <dbReference type="ARBA" id="ARBA00022989"/>
    </source>
</evidence>
<comment type="caution">
    <text evidence="8">The sequence shown here is derived from an EMBL/GenBank/DDBJ whole genome shotgun (WGS) entry which is preliminary data.</text>
</comment>
<dbReference type="Pfam" id="PF11710">
    <property type="entry name" value="Git3"/>
    <property type="match status" value="1"/>
</dbReference>
<dbReference type="PANTHER" id="PTHR23112">
    <property type="entry name" value="G PROTEIN-COUPLED RECEPTOR 157-RELATED"/>
    <property type="match status" value="1"/>
</dbReference>
<keyword evidence="2 6" id="KW-0812">Transmembrane</keyword>
<comment type="subcellular location">
    <subcellularLocation>
        <location evidence="1">Membrane</location>
        <topology evidence="1">Multi-pass membrane protein</topology>
    </subcellularLocation>
</comment>
<evidence type="ECO:0000256" key="6">
    <source>
        <dbReference type="SAM" id="Phobius"/>
    </source>
</evidence>
<evidence type="ECO:0000313" key="9">
    <source>
        <dbReference type="Proteomes" id="UP001148614"/>
    </source>
</evidence>
<keyword evidence="9" id="KW-1185">Reference proteome</keyword>
<dbReference type="Proteomes" id="UP001148614">
    <property type="component" value="Unassembled WGS sequence"/>
</dbReference>
<feature type="compositionally biased region" description="Basic residues" evidence="5">
    <location>
        <begin position="252"/>
        <end position="263"/>
    </location>
</feature>
<evidence type="ECO:0000256" key="5">
    <source>
        <dbReference type="SAM" id="MobiDB-lite"/>
    </source>
</evidence>
<feature type="region of interest" description="Disordered" evidence="5">
    <location>
        <begin position="345"/>
        <end position="374"/>
    </location>
</feature>
<feature type="transmembrane region" description="Helical" evidence="6">
    <location>
        <begin position="79"/>
        <end position="103"/>
    </location>
</feature>
<feature type="compositionally biased region" description="Polar residues" evidence="5">
    <location>
        <begin position="358"/>
        <end position="374"/>
    </location>
</feature>
<dbReference type="GO" id="GO:0005886">
    <property type="term" value="C:plasma membrane"/>
    <property type="evidence" value="ECO:0007669"/>
    <property type="project" value="TreeGrafter"/>
</dbReference>
<feature type="compositionally biased region" description="Basic and acidic residues" evidence="5">
    <location>
        <begin position="451"/>
        <end position="468"/>
    </location>
</feature>
<evidence type="ECO:0000256" key="2">
    <source>
        <dbReference type="ARBA" id="ARBA00022692"/>
    </source>
</evidence>
<feature type="transmembrane region" description="Helical" evidence="6">
    <location>
        <begin position="165"/>
        <end position="185"/>
    </location>
</feature>
<dbReference type="GO" id="GO:0004930">
    <property type="term" value="F:G protein-coupled receptor activity"/>
    <property type="evidence" value="ECO:0007669"/>
    <property type="project" value="TreeGrafter"/>
</dbReference>
<evidence type="ECO:0000313" key="8">
    <source>
        <dbReference type="EMBL" id="KAJ3556380.1"/>
    </source>
</evidence>
<sequence>MPPLQRLTTAAATKSKSLFSIYDDLTVVRESVQPVGTIDAHTLTVMCISLSFATISVIAAQFAFYWFIRMRRGFRQDMIMLLIQSDMSKALWLIVSPLVYFITKKPLSSHRAFCQVSGFFLSASIEASDIAILLIAIHTVLFIVKGRHTGTNFGLQPYRRVAYTLWATVPIILAAIVPITGGSFVDSGSYCYLPLEPQWYRISLAWTPRYVVFSFIIVTYTALYLYVHIHFRRFGRVQRSAGNSSSASARSAAHRHAKRKWRSRSVPPTPDLTNHGLLGSTHTSISKNYRPSFRQYSDASTTESTLKVGGGTDLPSLPELVARRNFIAWNLGSFKNDGQITTTTVSPHIDIAPHKPTTELTASTSDEITTGSNILGNATVSSSILTPEPAHITSNSDVESSSRIRRGSRRNRWQQRSHPRSSDASSGNSVAGIISVLRRGPPRSASTPIHLNDEERGAAGKEEEEHVSTEPSSVHLPPEEYQEAMRRSRERMQRQMRLLFVARIPLQQHVQEGSPQHRHRPVSRHGSE</sequence>
<feature type="domain" description="Glucose receptor Git3-like N-terminal" evidence="7">
    <location>
        <begin position="46"/>
        <end position="233"/>
    </location>
</feature>
<feature type="region of interest" description="Disordered" evidence="5">
    <location>
        <begin position="507"/>
        <end position="528"/>
    </location>
</feature>
<feature type="transmembrane region" description="Helical" evidence="6">
    <location>
        <begin position="123"/>
        <end position="144"/>
    </location>
</feature>
<name>A0A9W8N5B5_9PEZI</name>
<dbReference type="SUPFAM" id="SSF81321">
    <property type="entry name" value="Family A G protein-coupled receptor-like"/>
    <property type="match status" value="1"/>
</dbReference>
<organism evidence="8 9">
    <name type="scientific">Xylaria arbuscula</name>
    <dbReference type="NCBI Taxonomy" id="114810"/>
    <lineage>
        <taxon>Eukaryota</taxon>
        <taxon>Fungi</taxon>
        <taxon>Dikarya</taxon>
        <taxon>Ascomycota</taxon>
        <taxon>Pezizomycotina</taxon>
        <taxon>Sordariomycetes</taxon>
        <taxon>Xylariomycetidae</taxon>
        <taxon>Xylariales</taxon>
        <taxon>Xylariaceae</taxon>
        <taxon>Xylaria</taxon>
    </lineage>
</organism>
<keyword evidence="4 6" id="KW-0472">Membrane</keyword>